<dbReference type="AlphaFoldDB" id="A0AA88W5G3"/>
<evidence type="ECO:0000313" key="1">
    <source>
        <dbReference type="EMBL" id="KAK3020184.1"/>
    </source>
</evidence>
<dbReference type="CDD" id="cd21742">
    <property type="entry name" value="MobB_NDR_LATS-like"/>
    <property type="match status" value="1"/>
</dbReference>
<proteinExistence type="predicted"/>
<sequence>MEEKQNGGGAEAEEALGSRLTMEKVAAAKQFIENHYKSQRKSIQDRKERRWILERKLATSDVPKEEQMHLIKDLERKETEYMRLKRHKICVDDFELLIIIGRGAFGEVLD</sequence>
<comment type="caution">
    <text evidence="1">The sequence shown here is derived from an EMBL/GenBank/DDBJ whole genome shotgun (WGS) entry which is preliminary data.</text>
</comment>
<evidence type="ECO:0008006" key="3">
    <source>
        <dbReference type="Google" id="ProtNLM"/>
    </source>
</evidence>
<reference evidence="1" key="1">
    <citation type="submission" date="2022-12" db="EMBL/GenBank/DDBJ databases">
        <title>Draft genome assemblies for two species of Escallonia (Escalloniales).</title>
        <authorList>
            <person name="Chanderbali A."/>
            <person name="Dervinis C."/>
            <person name="Anghel I."/>
            <person name="Soltis D."/>
            <person name="Soltis P."/>
            <person name="Zapata F."/>
        </authorList>
    </citation>
    <scope>NUCLEOTIDE SEQUENCE</scope>
    <source>
        <strain evidence="1">UCBG64.0493</strain>
        <tissue evidence="1">Leaf</tissue>
    </source>
</reference>
<evidence type="ECO:0000313" key="2">
    <source>
        <dbReference type="Proteomes" id="UP001188597"/>
    </source>
</evidence>
<gene>
    <name evidence="1" type="ORF">RJ639_047128</name>
</gene>
<name>A0AA88W5G3_9ASTE</name>
<dbReference type="Proteomes" id="UP001188597">
    <property type="component" value="Unassembled WGS sequence"/>
</dbReference>
<keyword evidence="2" id="KW-1185">Reference proteome</keyword>
<accession>A0AA88W5G3</accession>
<dbReference type="Gene3D" id="3.30.200.20">
    <property type="entry name" value="Phosphorylase Kinase, domain 1"/>
    <property type="match status" value="1"/>
</dbReference>
<organism evidence="1 2">
    <name type="scientific">Escallonia herrerae</name>
    <dbReference type="NCBI Taxonomy" id="1293975"/>
    <lineage>
        <taxon>Eukaryota</taxon>
        <taxon>Viridiplantae</taxon>
        <taxon>Streptophyta</taxon>
        <taxon>Embryophyta</taxon>
        <taxon>Tracheophyta</taxon>
        <taxon>Spermatophyta</taxon>
        <taxon>Magnoliopsida</taxon>
        <taxon>eudicotyledons</taxon>
        <taxon>Gunneridae</taxon>
        <taxon>Pentapetalae</taxon>
        <taxon>asterids</taxon>
        <taxon>campanulids</taxon>
        <taxon>Escalloniales</taxon>
        <taxon>Escalloniaceae</taxon>
        <taxon>Escallonia</taxon>
    </lineage>
</organism>
<dbReference type="InterPro" id="IPR059233">
    <property type="entry name" value="MobB_NdrA/B/Cbk1"/>
</dbReference>
<protein>
    <recommendedName>
        <fullName evidence="3">Serine/threonine protein kinase</fullName>
    </recommendedName>
</protein>
<dbReference type="EMBL" id="JAVXUP010000827">
    <property type="protein sequence ID" value="KAK3020184.1"/>
    <property type="molecule type" value="Genomic_DNA"/>
</dbReference>